<evidence type="ECO:0000256" key="11">
    <source>
        <dbReference type="ARBA" id="ARBA00039949"/>
    </source>
</evidence>
<evidence type="ECO:0000256" key="3">
    <source>
        <dbReference type="ARBA" id="ARBA00006663"/>
    </source>
</evidence>
<evidence type="ECO:0000256" key="2">
    <source>
        <dbReference type="ARBA" id="ARBA00004120"/>
    </source>
</evidence>
<sequence length="728" mass="83948">MALPHQEARLAAASLLLSANPITGARVAQYESEDSLESLVATGLAMEEEQKKVWQMRASVIQCLLWSRIASNLLFVAKDDLKLLILLPPPFRQVVTGKDEEMALESTANCSDIYHSDEEYFRKLKDLKAVHEETMSKLEKMYQDKLNIKDIQAVLIRGGIRDASSSSSASEKSCSHPALSMTSLSERDLDGSSSLSTTTDEGLPDLEEKTPGESSAMVHAQELINNMWNDFSVEDYIQYDSDPQTAKKKRKKAKSLTPKITVPVPFEMTVREQNRREKALSARSDLETKQKLLKRDEDDAECKKKFRANPVPSCVLLPLYEDLVKQSEERRKKARERNRAALLASLKPFKFIAREEQKQAVREKQLRDLFRAKRKTNQFKARPVPRFIYRPAANDKPKEEELYGDSRMQPKARDLLQNSLWPSRSACRRFGDPRSPAKPRGKHRRRCLRRDGDLEKWKETFSEYSFLKCPVLCEECCLHESPCDFDKRQKLLADIRADEENLRETRRPGLSPRRKSPGRSSNPKPRPRECSPPMPTASSRGREQAIRKSLEEKKMLEEERNRILTKQKQRMKDLQKLLATRVKAYGSHQSLSQIVKSRVKELRRSEKARMREYWQELEEQEEKLQKRPMLFERVTQRNARMAAERCYSNTLKALGLLEEFVSEKGQSGKVSEDFTRQELRSCTLEKESSYGEERENGEENYLTDISSQDSCKGNKEDNKESGEEHSGE</sequence>
<dbReference type="GO" id="GO:0005814">
    <property type="term" value="C:centriole"/>
    <property type="evidence" value="ECO:0007669"/>
    <property type="project" value="UniProtKB-SubCell"/>
</dbReference>
<accession>A0A6P7RWN4</accession>
<reference evidence="15" key="1">
    <citation type="submission" date="2025-08" db="UniProtKB">
        <authorList>
            <consortium name="RefSeq"/>
        </authorList>
    </citation>
    <scope>IDENTIFICATION</scope>
</reference>
<keyword evidence="5" id="KW-0970">Cilium biogenesis/degradation</keyword>
<feature type="compositionally biased region" description="Basic and acidic residues" evidence="13">
    <location>
        <begin position="712"/>
        <end position="728"/>
    </location>
</feature>
<evidence type="ECO:0000256" key="8">
    <source>
        <dbReference type="ARBA" id="ARBA00023212"/>
    </source>
</evidence>
<proteinExistence type="inferred from homology"/>
<protein>
    <recommendedName>
        <fullName evidence="11">Protein FAM161A</fullName>
    </recommendedName>
</protein>
<evidence type="ECO:0000256" key="13">
    <source>
        <dbReference type="SAM" id="MobiDB-lite"/>
    </source>
</evidence>
<feature type="region of interest" description="Disordered" evidence="13">
    <location>
        <begin position="163"/>
        <end position="215"/>
    </location>
</feature>
<name>A0A6P7RWN4_MUSCR</name>
<keyword evidence="7" id="KW-0969">Cilium</keyword>
<comment type="subcellular location">
    <subcellularLocation>
        <location evidence="2">Cytoplasm</location>
        <location evidence="2">Cytoskeleton</location>
        <location evidence="2">Cilium basal body</location>
    </subcellularLocation>
    <subcellularLocation>
        <location evidence="1">Cytoplasm</location>
        <location evidence="1">Cytoskeleton</location>
        <location evidence="1">Microtubule organizing center</location>
        <location evidence="1">Centrosome</location>
        <location evidence="1">Centriole</location>
    </subcellularLocation>
</comment>
<evidence type="ECO:0000256" key="10">
    <source>
        <dbReference type="ARBA" id="ARBA00037165"/>
    </source>
</evidence>
<evidence type="ECO:0000256" key="7">
    <source>
        <dbReference type="ARBA" id="ARBA00023069"/>
    </source>
</evidence>
<dbReference type="Proteomes" id="UP000515126">
    <property type="component" value="Chromosome 11"/>
</dbReference>
<comment type="similarity">
    <text evidence="3">Belongs to the FAM161 family.</text>
</comment>
<dbReference type="AlphaFoldDB" id="A0A6P7RWN4"/>
<dbReference type="PANTHER" id="PTHR21501:SF3">
    <property type="entry name" value="PROTEIN FAM161A"/>
    <property type="match status" value="1"/>
</dbReference>
<feature type="compositionally biased region" description="Basic and acidic residues" evidence="13">
    <location>
        <begin position="685"/>
        <end position="694"/>
    </location>
</feature>
<organism evidence="14 15">
    <name type="scientific">Mus caroli</name>
    <name type="common">Ryukyu mouse</name>
    <name type="synonym">Ricefield mouse</name>
    <dbReference type="NCBI Taxonomy" id="10089"/>
    <lineage>
        <taxon>Eukaryota</taxon>
        <taxon>Metazoa</taxon>
        <taxon>Chordata</taxon>
        <taxon>Craniata</taxon>
        <taxon>Vertebrata</taxon>
        <taxon>Euteleostomi</taxon>
        <taxon>Mammalia</taxon>
        <taxon>Eutheria</taxon>
        <taxon>Euarchontoglires</taxon>
        <taxon>Glires</taxon>
        <taxon>Rodentia</taxon>
        <taxon>Myomorpha</taxon>
        <taxon>Muroidea</taxon>
        <taxon>Muridae</taxon>
        <taxon>Murinae</taxon>
        <taxon>Mus</taxon>
        <taxon>Mus</taxon>
    </lineage>
</organism>
<dbReference type="RefSeq" id="XP_029339450.1">
    <property type="nucleotide sequence ID" value="XM_029483590.1"/>
</dbReference>
<evidence type="ECO:0000313" key="14">
    <source>
        <dbReference type="Proteomes" id="UP000515126"/>
    </source>
</evidence>
<keyword evidence="9" id="KW-0966">Cell projection</keyword>
<gene>
    <name evidence="15" type="primary">Fam161a</name>
</gene>
<feature type="region of interest" description="Disordered" evidence="13">
    <location>
        <begin position="499"/>
        <end position="545"/>
    </location>
</feature>
<feature type="compositionally biased region" description="Low complexity" evidence="13">
    <location>
        <begin position="191"/>
        <end position="201"/>
    </location>
</feature>
<evidence type="ECO:0000256" key="12">
    <source>
        <dbReference type="SAM" id="Coils"/>
    </source>
</evidence>
<dbReference type="GO" id="GO:0036064">
    <property type="term" value="C:ciliary basal body"/>
    <property type="evidence" value="ECO:0007669"/>
    <property type="project" value="TreeGrafter"/>
</dbReference>
<feature type="region of interest" description="Disordered" evidence="13">
    <location>
        <begin position="685"/>
        <end position="728"/>
    </location>
</feature>
<dbReference type="CTD" id="84140"/>
<keyword evidence="14" id="KW-1185">Reference proteome</keyword>
<evidence type="ECO:0000256" key="6">
    <source>
        <dbReference type="ARBA" id="ARBA00023054"/>
    </source>
</evidence>
<keyword evidence="4" id="KW-0963">Cytoplasm</keyword>
<dbReference type="GO" id="GO:0032391">
    <property type="term" value="C:photoreceptor connecting cilium"/>
    <property type="evidence" value="ECO:0007669"/>
    <property type="project" value="TreeGrafter"/>
</dbReference>
<dbReference type="GO" id="GO:0044782">
    <property type="term" value="P:cilium organization"/>
    <property type="evidence" value="ECO:0007669"/>
    <property type="project" value="TreeGrafter"/>
</dbReference>
<feature type="region of interest" description="Disordered" evidence="13">
    <location>
        <begin position="427"/>
        <end position="447"/>
    </location>
</feature>
<evidence type="ECO:0000256" key="9">
    <source>
        <dbReference type="ARBA" id="ARBA00023273"/>
    </source>
</evidence>
<keyword evidence="6 12" id="KW-0175">Coiled coil</keyword>
<dbReference type="InterPro" id="IPR051655">
    <property type="entry name" value="FAM161"/>
</dbReference>
<evidence type="ECO:0000313" key="15">
    <source>
        <dbReference type="RefSeq" id="XP_029339450.1"/>
    </source>
</evidence>
<dbReference type="Pfam" id="PF10595">
    <property type="entry name" value="FAM161A_B"/>
    <property type="match status" value="1"/>
</dbReference>
<feature type="compositionally biased region" description="Basic residues" evidence="13">
    <location>
        <begin position="437"/>
        <end position="447"/>
    </location>
</feature>
<feature type="coiled-coil region" evidence="12">
    <location>
        <begin position="317"/>
        <end position="344"/>
    </location>
</feature>
<dbReference type="GeneID" id="110306137"/>
<dbReference type="InterPro" id="IPR019579">
    <property type="entry name" value="FAM161A/B"/>
</dbReference>
<dbReference type="PANTHER" id="PTHR21501">
    <property type="entry name" value="PROTEIN FAM-161"/>
    <property type="match status" value="1"/>
</dbReference>
<evidence type="ECO:0000256" key="4">
    <source>
        <dbReference type="ARBA" id="ARBA00022490"/>
    </source>
</evidence>
<evidence type="ECO:0000256" key="5">
    <source>
        <dbReference type="ARBA" id="ARBA00022794"/>
    </source>
</evidence>
<dbReference type="KEGG" id="mcal:110306137"/>
<comment type="function">
    <text evidence="10">Involved in ciliogenesis.</text>
</comment>
<keyword evidence="8" id="KW-0206">Cytoskeleton</keyword>
<evidence type="ECO:0000256" key="1">
    <source>
        <dbReference type="ARBA" id="ARBA00004114"/>
    </source>
</evidence>